<feature type="domain" description="Knr4/Smi1-like" evidence="1">
    <location>
        <begin position="20"/>
        <end position="137"/>
    </location>
</feature>
<accession>A0ABT8PTN1</accession>
<organism evidence="2 3">
    <name type="scientific">Citrobacter enshiensis</name>
    <dbReference type="NCBI Taxonomy" id="2971264"/>
    <lineage>
        <taxon>Bacteria</taxon>
        <taxon>Pseudomonadati</taxon>
        <taxon>Pseudomonadota</taxon>
        <taxon>Gammaproteobacteria</taxon>
        <taxon>Enterobacterales</taxon>
        <taxon>Enterobacteriaceae</taxon>
        <taxon>Citrobacter</taxon>
    </lineage>
</organism>
<dbReference type="Gene3D" id="3.40.1580.10">
    <property type="entry name" value="SMI1/KNR4-like"/>
    <property type="match status" value="1"/>
</dbReference>
<evidence type="ECO:0000313" key="3">
    <source>
        <dbReference type="Proteomes" id="UP001174867"/>
    </source>
</evidence>
<dbReference type="Pfam" id="PF14568">
    <property type="entry name" value="SUKH_6"/>
    <property type="match status" value="1"/>
</dbReference>
<dbReference type="InterPro" id="IPR037883">
    <property type="entry name" value="Knr4/Smi1-like_sf"/>
</dbReference>
<evidence type="ECO:0000313" key="2">
    <source>
        <dbReference type="EMBL" id="MDN8599680.1"/>
    </source>
</evidence>
<sequence>MTRDDLVNLFNEHSDLINMGTSDDGPSQDWIELAQNELSTKFPDDYIWFLKNFGGGEICGEEIYSIYAIPFNEAVGGDIVYKNKIANNNIDNGKIVLSNTDFGEEFFFDTKEMNKVYLLIGNKITKYAENFIEYLYKRVMAYCQ</sequence>
<gene>
    <name evidence="2" type="ORF">Q0A17_09685</name>
</gene>
<comment type="caution">
    <text evidence="2">The sequence shown here is derived from an EMBL/GenBank/DDBJ whole genome shotgun (WGS) entry which is preliminary data.</text>
</comment>
<proteinExistence type="predicted"/>
<name>A0ABT8PTN1_9ENTR</name>
<dbReference type="SMART" id="SM00860">
    <property type="entry name" value="SMI1_KNR4"/>
    <property type="match status" value="1"/>
</dbReference>
<dbReference type="RefSeq" id="WP_301698473.1">
    <property type="nucleotide sequence ID" value="NZ_JAUJYW010000003.1"/>
</dbReference>
<dbReference type="EMBL" id="JAUJYW010000003">
    <property type="protein sequence ID" value="MDN8599680.1"/>
    <property type="molecule type" value="Genomic_DNA"/>
</dbReference>
<reference evidence="2 3" key="1">
    <citation type="submission" date="2023-07" db="EMBL/GenBank/DDBJ databases">
        <title>Citrobacter selenititolerans sp. nov., isolated from seleniferous soil.</title>
        <authorList>
            <person name="Zhang S."/>
            <person name="Li K."/>
            <person name="Peng J."/>
            <person name="Wang H."/>
            <person name="Sun J."/>
            <person name="Guo Y."/>
        </authorList>
    </citation>
    <scope>NUCLEOTIDE SEQUENCE [LARGE SCALE GENOMIC DNA]</scope>
    <source>
        <strain evidence="2 3">S2-9</strain>
    </source>
</reference>
<dbReference type="Proteomes" id="UP001174867">
    <property type="component" value="Unassembled WGS sequence"/>
</dbReference>
<keyword evidence="3" id="KW-1185">Reference proteome</keyword>
<dbReference type="InterPro" id="IPR018958">
    <property type="entry name" value="Knr4/Smi1-like_dom"/>
</dbReference>
<protein>
    <submittedName>
        <fullName evidence="2">SMI1/KNR4 family protein</fullName>
    </submittedName>
</protein>
<evidence type="ECO:0000259" key="1">
    <source>
        <dbReference type="SMART" id="SM00860"/>
    </source>
</evidence>
<dbReference type="SUPFAM" id="SSF160631">
    <property type="entry name" value="SMI1/KNR4-like"/>
    <property type="match status" value="1"/>
</dbReference>